<dbReference type="EMBL" id="CAFAAD010000020">
    <property type="protein sequence ID" value="CAB4786200.1"/>
    <property type="molecule type" value="Genomic_DNA"/>
</dbReference>
<protein>
    <submittedName>
        <fullName evidence="2">Unannotated protein</fullName>
    </submittedName>
</protein>
<feature type="compositionally biased region" description="Basic and acidic residues" evidence="1">
    <location>
        <begin position="106"/>
        <end position="116"/>
    </location>
</feature>
<proteinExistence type="predicted"/>
<name>A0A6J6WN94_9ZZZZ</name>
<gene>
    <name evidence="2" type="ORF">UFOPK2969_00425</name>
</gene>
<dbReference type="AlphaFoldDB" id="A0A6J6WN94"/>
<feature type="compositionally biased region" description="Basic and acidic residues" evidence="1">
    <location>
        <begin position="1"/>
        <end position="18"/>
    </location>
</feature>
<evidence type="ECO:0000256" key="1">
    <source>
        <dbReference type="SAM" id="MobiDB-lite"/>
    </source>
</evidence>
<feature type="region of interest" description="Disordered" evidence="1">
    <location>
        <begin position="1"/>
        <end position="22"/>
    </location>
</feature>
<reference evidence="2" key="1">
    <citation type="submission" date="2020-05" db="EMBL/GenBank/DDBJ databases">
        <authorList>
            <person name="Chiriac C."/>
            <person name="Salcher M."/>
            <person name="Ghai R."/>
            <person name="Kavagutti S V."/>
        </authorList>
    </citation>
    <scope>NUCLEOTIDE SEQUENCE</scope>
</reference>
<accession>A0A6J6WN94</accession>
<organism evidence="2">
    <name type="scientific">freshwater metagenome</name>
    <dbReference type="NCBI Taxonomy" id="449393"/>
    <lineage>
        <taxon>unclassified sequences</taxon>
        <taxon>metagenomes</taxon>
        <taxon>ecological metagenomes</taxon>
    </lineage>
</organism>
<sequence>MEGEHRDLDTEAHKHATEDEQGCAGRDACCQFRQDAHVERMHELSADLDRIRQEIQRKEGDDHERRTKQRVEEELERGILTLLATPDADHEVHRQKDNLEEDKEQDEILRDKRSEHSGFQNEDQDEERFRVLRLRKVIPGIDDAQRHDEQREGNHRQRDAVDAHDVPTVNDRNPCLVDDELQATARVVVEVGHEQDSNEPDHEACRECDHLVELLFGLRHDQHGERSHKGEEHHKADTPTVQEIFHRIVLGS</sequence>
<feature type="region of interest" description="Disordered" evidence="1">
    <location>
        <begin position="85"/>
        <end position="125"/>
    </location>
</feature>
<feature type="compositionally biased region" description="Basic and acidic residues" evidence="1">
    <location>
        <begin position="143"/>
        <end position="165"/>
    </location>
</feature>
<feature type="region of interest" description="Disordered" evidence="1">
    <location>
        <begin position="141"/>
        <end position="174"/>
    </location>
</feature>
<feature type="compositionally biased region" description="Basic and acidic residues" evidence="1">
    <location>
        <begin position="87"/>
        <end position="98"/>
    </location>
</feature>
<evidence type="ECO:0000313" key="2">
    <source>
        <dbReference type="EMBL" id="CAB4786200.1"/>
    </source>
</evidence>